<dbReference type="Proteomes" id="UP000198660">
    <property type="component" value="Unassembled WGS sequence"/>
</dbReference>
<evidence type="ECO:0000313" key="1">
    <source>
        <dbReference type="EMBL" id="SFT02563.1"/>
    </source>
</evidence>
<name>A0A1I6UMB5_9BACL</name>
<protein>
    <submittedName>
        <fullName evidence="1">Uncharacterized protein</fullName>
    </submittedName>
</protein>
<organism evidence="1 2">
    <name type="scientific">Marininema halotolerans</name>
    <dbReference type="NCBI Taxonomy" id="1155944"/>
    <lineage>
        <taxon>Bacteria</taxon>
        <taxon>Bacillati</taxon>
        <taxon>Bacillota</taxon>
        <taxon>Bacilli</taxon>
        <taxon>Bacillales</taxon>
        <taxon>Thermoactinomycetaceae</taxon>
        <taxon>Marininema</taxon>
    </lineage>
</organism>
<dbReference type="EMBL" id="FPAA01000018">
    <property type="protein sequence ID" value="SFT02563.1"/>
    <property type="molecule type" value="Genomic_DNA"/>
</dbReference>
<dbReference type="AlphaFoldDB" id="A0A1I6UMB5"/>
<proteinExistence type="predicted"/>
<dbReference type="RefSeq" id="WP_091839627.1">
    <property type="nucleotide sequence ID" value="NZ_FPAA01000018.1"/>
</dbReference>
<gene>
    <name evidence="1" type="ORF">SAMN05444972_11824</name>
</gene>
<accession>A0A1I6UMB5</accession>
<sequence length="161" mass="19516">MKERKERLKEIISRNKSRREIDIMKKVYRNKWGLEIEVEDFLPLKESEEIISNIYNKVIWGYNNNKIYDINRLMINIKEYIYKMNNNERLIVFNLNEIPDFKRRYGLKLEYNKSVFLIESIVESCRLNLDVIIVDECLHSGLCVEVEEHSFLFTTWGIEKD</sequence>
<reference evidence="2" key="1">
    <citation type="submission" date="2016-10" db="EMBL/GenBank/DDBJ databases">
        <authorList>
            <person name="Varghese N."/>
            <person name="Submissions S."/>
        </authorList>
    </citation>
    <scope>NUCLEOTIDE SEQUENCE [LARGE SCALE GENOMIC DNA]</scope>
    <source>
        <strain evidence="2">DSM 45789</strain>
    </source>
</reference>
<keyword evidence="2" id="KW-1185">Reference proteome</keyword>
<dbReference type="OrthoDB" id="2628340at2"/>
<evidence type="ECO:0000313" key="2">
    <source>
        <dbReference type="Proteomes" id="UP000198660"/>
    </source>
</evidence>